<dbReference type="InterPro" id="IPR045864">
    <property type="entry name" value="aa-tRNA-synth_II/BPL/LPL"/>
</dbReference>
<feature type="binding site" evidence="7">
    <location>
        <position position="166"/>
    </location>
    <ligand>
        <name>L-aspartate</name>
        <dbReference type="ChEBI" id="CHEBI:29991"/>
    </ligand>
</feature>
<keyword evidence="5 7" id="KW-0648">Protein biosynthesis</keyword>
<comment type="function">
    <text evidence="7">Aspartyl-tRNA synthetase with relaxed tRNA specificity since it is able to aspartylate not only its cognate tRNA(Asp) but also tRNA(Asn). Reaction proceeds in two steps: L-aspartate is first activated by ATP to form Asp-AMP and then transferred to the acceptor end of tRNA(Asp/Asn).</text>
</comment>
<dbReference type="PANTHER" id="PTHR22594">
    <property type="entry name" value="ASPARTYL/LYSYL-TRNA SYNTHETASE"/>
    <property type="match status" value="1"/>
</dbReference>
<dbReference type="Proteomes" id="UP000179069">
    <property type="component" value="Unassembled WGS sequence"/>
</dbReference>
<feature type="binding site" evidence="7">
    <location>
        <position position="368"/>
    </location>
    <ligand>
        <name>L-aspartate</name>
        <dbReference type="ChEBI" id="CHEBI:29991"/>
    </ligand>
</feature>
<comment type="catalytic activity">
    <reaction evidence="7">
        <text>tRNA(Asx) + L-aspartate + ATP = L-aspartyl-tRNA(Asx) + AMP + diphosphate</text>
        <dbReference type="Rhea" id="RHEA:18349"/>
        <dbReference type="Rhea" id="RHEA-COMP:9710"/>
        <dbReference type="Rhea" id="RHEA-COMP:9711"/>
        <dbReference type="ChEBI" id="CHEBI:29991"/>
        <dbReference type="ChEBI" id="CHEBI:30616"/>
        <dbReference type="ChEBI" id="CHEBI:33019"/>
        <dbReference type="ChEBI" id="CHEBI:78442"/>
        <dbReference type="ChEBI" id="CHEBI:78516"/>
        <dbReference type="ChEBI" id="CHEBI:456215"/>
        <dbReference type="EC" id="6.1.1.23"/>
    </reaction>
</comment>
<dbReference type="CDD" id="cd00777">
    <property type="entry name" value="AspRS_core"/>
    <property type="match status" value="1"/>
</dbReference>
<proteinExistence type="inferred from homology"/>
<dbReference type="Pfam" id="PF01336">
    <property type="entry name" value="tRNA_anti-codon"/>
    <property type="match status" value="1"/>
</dbReference>
<dbReference type="Gene3D" id="2.40.50.140">
    <property type="entry name" value="Nucleic acid-binding proteins"/>
    <property type="match status" value="1"/>
</dbReference>
<feature type="site" description="Important for tRNA non-discrimination" evidence="7">
    <location>
        <position position="29"/>
    </location>
</feature>
<feature type="binding site" evidence="7">
    <location>
        <position position="212"/>
    </location>
    <ligand>
        <name>L-aspartate</name>
        <dbReference type="ChEBI" id="CHEBI:29991"/>
    </ligand>
</feature>
<accession>A0A1G1VPM7</accession>
<feature type="binding site" evidence="7">
    <location>
        <begin position="212"/>
        <end position="214"/>
    </location>
    <ligand>
        <name>ATP</name>
        <dbReference type="ChEBI" id="CHEBI:30616"/>
    </ligand>
</feature>
<dbReference type="InterPro" id="IPR004524">
    <property type="entry name" value="Asp-tRNA-ligase_1"/>
</dbReference>
<gene>
    <name evidence="7" type="primary">aspS</name>
    <name evidence="10" type="ORF">A2785_00430</name>
</gene>
<dbReference type="PANTHER" id="PTHR22594:SF5">
    <property type="entry name" value="ASPARTATE--TRNA LIGASE, MITOCHONDRIAL"/>
    <property type="match status" value="1"/>
</dbReference>
<keyword evidence="3 7" id="KW-0547">Nucleotide-binding</keyword>
<evidence type="ECO:0000256" key="4">
    <source>
        <dbReference type="ARBA" id="ARBA00022840"/>
    </source>
</evidence>
<dbReference type="InterPro" id="IPR004364">
    <property type="entry name" value="Aa-tRNA-synt_II"/>
</dbReference>
<dbReference type="PRINTS" id="PR01042">
    <property type="entry name" value="TRNASYNTHASP"/>
</dbReference>
<evidence type="ECO:0000256" key="2">
    <source>
        <dbReference type="ARBA" id="ARBA00022598"/>
    </source>
</evidence>
<dbReference type="GO" id="GO:0003676">
    <property type="term" value="F:nucleic acid binding"/>
    <property type="evidence" value="ECO:0007669"/>
    <property type="project" value="InterPro"/>
</dbReference>
<keyword evidence="4 7" id="KW-0067">ATP-binding</keyword>
<reference evidence="10 11" key="1">
    <citation type="journal article" date="2016" name="Nat. Commun.">
        <title>Thousands of microbial genomes shed light on interconnected biogeochemical processes in an aquifer system.</title>
        <authorList>
            <person name="Anantharaman K."/>
            <person name="Brown C.T."/>
            <person name="Hug L.A."/>
            <person name="Sharon I."/>
            <person name="Castelle C.J."/>
            <person name="Probst A.J."/>
            <person name="Thomas B.C."/>
            <person name="Singh A."/>
            <person name="Wilkins M.J."/>
            <person name="Karaoz U."/>
            <person name="Brodie E.L."/>
            <person name="Williams K.H."/>
            <person name="Hubbard S.S."/>
            <person name="Banfield J.F."/>
        </authorList>
    </citation>
    <scope>NUCLEOTIDE SEQUENCE [LARGE SCALE GENOMIC DNA]</scope>
</reference>
<dbReference type="EMBL" id="MHCI01000003">
    <property type="protein sequence ID" value="OGY17352.1"/>
    <property type="molecule type" value="Genomic_DNA"/>
</dbReference>
<organism evidence="10 11">
    <name type="scientific">Candidatus Chisholmbacteria bacterium RIFCSPHIGHO2_01_FULL_49_18</name>
    <dbReference type="NCBI Taxonomy" id="1797590"/>
    <lineage>
        <taxon>Bacteria</taxon>
        <taxon>Candidatus Chisholmiibacteriota</taxon>
    </lineage>
</organism>
<evidence type="ECO:0000256" key="1">
    <source>
        <dbReference type="ARBA" id="ARBA00006303"/>
    </source>
</evidence>
<evidence type="ECO:0000313" key="10">
    <source>
        <dbReference type="EMBL" id="OGY17352.1"/>
    </source>
</evidence>
<dbReference type="Gene3D" id="3.30.1360.30">
    <property type="entry name" value="GAD-like domain"/>
    <property type="match status" value="1"/>
</dbReference>
<evidence type="ECO:0000313" key="11">
    <source>
        <dbReference type="Proteomes" id="UP000179069"/>
    </source>
</evidence>
<dbReference type="Gene3D" id="3.30.930.10">
    <property type="entry name" value="Bira Bifunctional Protein, Domain 2"/>
    <property type="match status" value="2"/>
</dbReference>
<keyword evidence="2 7" id="KW-0436">Ligase</keyword>
<dbReference type="GO" id="GO:0005524">
    <property type="term" value="F:ATP binding"/>
    <property type="evidence" value="ECO:0007669"/>
    <property type="project" value="UniProtKB-UniRule"/>
</dbReference>
<evidence type="ECO:0000256" key="7">
    <source>
        <dbReference type="HAMAP-Rule" id="MF_00044"/>
    </source>
</evidence>
<sequence>MKRTLAKETINEIGNTVLLQGWVNAKRDHGKVTFIDLRDRSGIIQLVGGEALSKLGSEDVVEIEGVVKERPQSMVNPNIETGKVELEAKQVTILNKAKELPFPIDTDGHEIDESIRLKYRYLDLRRSRMNGNLRLRAKSVAFIRNWLFERDFVEIETPILTKTTPEGARDFIVPSRLQPGKFYALPQSPQQYKQLLMVAGMERYFQIARCFRDEDPRADRAYGEFTQLDMEMSFVTQEDILEITENLFSDLVKSLFPEKTITQSPWPRISHADSKKNFGNDKPDLRKDKGDANELAFAWIIDFPLFAEQTSEDYFFGSGSAKFAPSHHMFTAPHPEDLQLLHSDPIKVRGLQHDLVLNGFEVGGGSIRIHQWEVQEKVFELIGFTKEQKKQFEHMLTAFTYGVPPHGGIAPGIDRFLMAMLGETSVRETIAFPTSSSGQTSVMDAPSQVGPDELRELHINVVQGKSAK</sequence>
<feature type="binding site" evidence="7">
    <location>
        <position position="361"/>
    </location>
    <ligand>
        <name>ATP</name>
        <dbReference type="ChEBI" id="CHEBI:30616"/>
    </ligand>
</feature>
<dbReference type="SUPFAM" id="SSF50249">
    <property type="entry name" value="Nucleic acid-binding proteins"/>
    <property type="match status" value="1"/>
</dbReference>
<dbReference type="CDD" id="cd04317">
    <property type="entry name" value="EcAspRS_like_N"/>
    <property type="match status" value="1"/>
</dbReference>
<protein>
    <recommendedName>
        <fullName evidence="7">Aspartate--tRNA(Asp/Asn) ligase</fullName>
        <ecNumber evidence="7">6.1.1.23</ecNumber>
    </recommendedName>
    <alternativeName>
        <fullName evidence="7">Aspartyl-tRNA synthetase</fullName>
        <shortName evidence="7">AspRS</shortName>
    </alternativeName>
    <alternativeName>
        <fullName evidence="7">Non-discriminating aspartyl-tRNA synthetase</fullName>
        <shortName evidence="7">ND-AspRS</shortName>
    </alternativeName>
</protein>
<dbReference type="GO" id="GO:0004815">
    <property type="term" value="F:aspartate-tRNA ligase activity"/>
    <property type="evidence" value="ECO:0007669"/>
    <property type="project" value="UniProtKB-UniRule"/>
</dbReference>
<feature type="region of interest" description="Aspartate" evidence="7">
    <location>
        <begin position="190"/>
        <end position="193"/>
    </location>
</feature>
<dbReference type="InterPro" id="IPR002312">
    <property type="entry name" value="Asp/Asn-tRNA-synth_IIb"/>
</dbReference>
<feature type="domain" description="Aminoacyl-transfer RNA synthetases class-II family profile" evidence="9">
    <location>
        <begin position="133"/>
        <end position="433"/>
    </location>
</feature>
<feature type="binding site" evidence="7">
    <location>
        <begin position="412"/>
        <end position="415"/>
    </location>
    <ligand>
        <name>ATP</name>
        <dbReference type="ChEBI" id="CHEBI:30616"/>
    </ligand>
</feature>
<dbReference type="AlphaFoldDB" id="A0A1G1VPM7"/>
<evidence type="ECO:0000256" key="6">
    <source>
        <dbReference type="ARBA" id="ARBA00023146"/>
    </source>
</evidence>
<comment type="similarity">
    <text evidence="1 7">Belongs to the class-II aminoacyl-tRNA synthetase family. Type 1 subfamily.</text>
</comment>
<dbReference type="Pfam" id="PF00152">
    <property type="entry name" value="tRNA-synt_2"/>
    <property type="match status" value="1"/>
</dbReference>
<comment type="caution">
    <text evidence="7">Lacks conserved residue(s) required for the propagation of feature annotation.</text>
</comment>
<feature type="binding site" evidence="7">
    <location>
        <position position="327"/>
    </location>
    <ligand>
        <name>L-aspartate</name>
        <dbReference type="ChEBI" id="CHEBI:29991"/>
    </ligand>
</feature>
<feature type="compositionally biased region" description="Basic and acidic residues" evidence="8">
    <location>
        <begin position="270"/>
        <end position="285"/>
    </location>
</feature>
<dbReference type="NCBIfam" id="TIGR00459">
    <property type="entry name" value="aspS_bact"/>
    <property type="match status" value="1"/>
</dbReference>
<comment type="caution">
    <text evidence="10">The sequence shown here is derived from an EMBL/GenBank/DDBJ whole genome shotgun (WGS) entry which is preliminary data.</text>
</comment>
<dbReference type="InterPro" id="IPR047090">
    <property type="entry name" value="AspRS_core"/>
</dbReference>
<dbReference type="PROSITE" id="PS50862">
    <property type="entry name" value="AA_TRNA_LIGASE_II"/>
    <property type="match status" value="1"/>
</dbReference>
<dbReference type="GO" id="GO:0050560">
    <property type="term" value="F:aspartate-tRNA(Asn) ligase activity"/>
    <property type="evidence" value="ECO:0007669"/>
    <property type="project" value="UniProtKB-EC"/>
</dbReference>
<dbReference type="InterPro" id="IPR012340">
    <property type="entry name" value="NA-bd_OB-fold"/>
</dbReference>
<dbReference type="GO" id="GO:0005737">
    <property type="term" value="C:cytoplasm"/>
    <property type="evidence" value="ECO:0007669"/>
    <property type="project" value="UniProtKB-SubCell"/>
</dbReference>
<name>A0A1G1VPM7_9BACT</name>
<dbReference type="SUPFAM" id="SSF55681">
    <property type="entry name" value="Class II aaRS and biotin synthetases"/>
    <property type="match status" value="1"/>
</dbReference>
<dbReference type="InterPro" id="IPR006195">
    <property type="entry name" value="aa-tRNA-synth_II"/>
</dbReference>
<feature type="region of interest" description="Disordered" evidence="8">
    <location>
        <begin position="266"/>
        <end position="285"/>
    </location>
</feature>
<dbReference type="HAMAP" id="MF_00044">
    <property type="entry name" value="Asp_tRNA_synth_type1"/>
    <property type="match status" value="1"/>
</dbReference>
<dbReference type="InterPro" id="IPR004365">
    <property type="entry name" value="NA-bd_OB_tRNA"/>
</dbReference>
<dbReference type="InterPro" id="IPR047089">
    <property type="entry name" value="Asp-tRNA-ligase_1_N"/>
</dbReference>
<dbReference type="EC" id="6.1.1.23" evidence="7"/>
<dbReference type="GO" id="GO:0006422">
    <property type="term" value="P:aspartyl-tRNA aminoacylation"/>
    <property type="evidence" value="ECO:0007669"/>
    <property type="project" value="UniProtKB-UniRule"/>
</dbReference>
<dbReference type="InterPro" id="IPR004115">
    <property type="entry name" value="GAD-like_sf"/>
</dbReference>
<keyword evidence="6 7" id="KW-0030">Aminoacyl-tRNA synthetase</keyword>
<keyword evidence="7" id="KW-0963">Cytoplasm</keyword>
<comment type="subunit">
    <text evidence="7">Homodimer.</text>
</comment>
<evidence type="ECO:0000256" key="5">
    <source>
        <dbReference type="ARBA" id="ARBA00022917"/>
    </source>
</evidence>
<evidence type="ECO:0000256" key="8">
    <source>
        <dbReference type="SAM" id="MobiDB-lite"/>
    </source>
</evidence>
<evidence type="ECO:0000259" key="9">
    <source>
        <dbReference type="PROSITE" id="PS50862"/>
    </source>
</evidence>
<evidence type="ECO:0000256" key="3">
    <source>
        <dbReference type="ARBA" id="ARBA00022741"/>
    </source>
</evidence>
<comment type="subcellular location">
    <subcellularLocation>
        <location evidence="7">Cytoplasm</location>
    </subcellularLocation>
</comment>